<protein>
    <submittedName>
        <fullName evidence="1">Uncharacterized protein</fullName>
    </submittedName>
</protein>
<sequence>MAYTLVGFCIESETQHPVYEKLCLRCQKPLPEYGSVLSLETLKYLDRTPEEILGLSESEKAIMRSKLPTKWKKQSNCPCSQHRQL</sequence>
<reference evidence="1" key="1">
    <citation type="submission" date="2018-10" db="EMBL/GenBank/DDBJ databases">
        <title>Hidden diversity of soil giant viruses.</title>
        <authorList>
            <person name="Schulz F."/>
            <person name="Alteio L."/>
            <person name="Goudeau D."/>
            <person name="Ryan E.M."/>
            <person name="Malmstrom R.R."/>
            <person name="Blanchard J."/>
            <person name="Woyke T."/>
        </authorList>
    </citation>
    <scope>NUCLEOTIDE SEQUENCE</scope>
    <source>
        <strain evidence="1">HYV1</strain>
    </source>
</reference>
<name>A0A3G5A6S3_9VIRU</name>
<dbReference type="EMBL" id="MK072385">
    <property type="protein sequence ID" value="AYV82878.1"/>
    <property type="molecule type" value="Genomic_DNA"/>
</dbReference>
<organism evidence="1">
    <name type="scientific">Hyperionvirus sp</name>
    <dbReference type="NCBI Taxonomy" id="2487770"/>
    <lineage>
        <taxon>Viruses</taxon>
        <taxon>Varidnaviria</taxon>
        <taxon>Bamfordvirae</taxon>
        <taxon>Nucleocytoviricota</taxon>
        <taxon>Megaviricetes</taxon>
        <taxon>Imitervirales</taxon>
        <taxon>Mimiviridae</taxon>
        <taxon>Klosneuvirinae</taxon>
    </lineage>
</organism>
<gene>
    <name evidence="1" type="ORF">Hyperionvirus3_24</name>
</gene>
<accession>A0A3G5A6S3</accession>
<evidence type="ECO:0000313" key="1">
    <source>
        <dbReference type="EMBL" id="AYV82878.1"/>
    </source>
</evidence>
<proteinExistence type="predicted"/>